<dbReference type="Proteomes" id="UP001302274">
    <property type="component" value="Unassembled WGS sequence"/>
</dbReference>
<reference evidence="2 3" key="1">
    <citation type="submission" date="2023-11" db="EMBL/GenBank/DDBJ databases">
        <title>A Novel Polar Bacteriovorax (B. antarcticus) Isolated from the Biocrust in Antarctica.</title>
        <authorList>
            <person name="Mun W."/>
            <person name="Choi S.Y."/>
            <person name="Mitchell R.J."/>
        </authorList>
    </citation>
    <scope>NUCLEOTIDE SEQUENCE [LARGE SCALE GENOMIC DNA]</scope>
    <source>
        <strain evidence="2 3">PP10</strain>
    </source>
</reference>
<keyword evidence="3" id="KW-1185">Reference proteome</keyword>
<feature type="transmembrane region" description="Helical" evidence="1">
    <location>
        <begin position="291"/>
        <end position="313"/>
    </location>
</feature>
<feature type="transmembrane region" description="Helical" evidence="1">
    <location>
        <begin position="230"/>
        <end position="247"/>
    </location>
</feature>
<feature type="transmembrane region" description="Helical" evidence="1">
    <location>
        <begin position="253"/>
        <end position="270"/>
    </location>
</feature>
<comment type="caution">
    <text evidence="2">The sequence shown here is derived from an EMBL/GenBank/DDBJ whole genome shotgun (WGS) entry which is preliminary data.</text>
</comment>
<keyword evidence="1" id="KW-0812">Transmembrane</keyword>
<feature type="transmembrane region" description="Helical" evidence="1">
    <location>
        <begin position="20"/>
        <end position="39"/>
    </location>
</feature>
<accession>A0ABU5VYM7</accession>
<evidence type="ECO:0000256" key="1">
    <source>
        <dbReference type="SAM" id="Phobius"/>
    </source>
</evidence>
<evidence type="ECO:0000313" key="3">
    <source>
        <dbReference type="Proteomes" id="UP001302274"/>
    </source>
</evidence>
<organism evidence="2 3">
    <name type="scientific">Bacteriovorax antarcticus</name>
    <dbReference type="NCBI Taxonomy" id="3088717"/>
    <lineage>
        <taxon>Bacteria</taxon>
        <taxon>Pseudomonadati</taxon>
        <taxon>Bdellovibrionota</taxon>
        <taxon>Bacteriovoracia</taxon>
        <taxon>Bacteriovoracales</taxon>
        <taxon>Bacteriovoracaceae</taxon>
        <taxon>Bacteriovorax</taxon>
    </lineage>
</organism>
<keyword evidence="1" id="KW-0472">Membrane</keyword>
<sequence>MTEPAQTKKNWYINSKASDLTWIILCPLIALIVVATVCAPRTDNFIYSSLTPVWFAIAASVLTHAHVLLVFTRSHLNADVFKRYKYRFTLVPLILLIAMCASPVLFILMGVLGAYWDEWHSLMQTFGFGRIYDGKMGNDPLAGRKLDMGMAFVVGLLPNLVLLTYLPDSQLDGALVEYLEMPLMIVKQYGSFITWLRIPLIAFAVFYTIFYIVSYRKLINNGYQYSKAKFALFAVTGATTIIIASKYTIADGVFFGNIYHAIQYIFIVLVSERSNLAKIAIKKDQSKEKNIKIGVLIYFALIIPMVFIFAGLRQFTQQEENPSEIIRWVAAFWLLTSIMHFWFDGFIWSVRRQDVS</sequence>
<feature type="transmembrane region" description="Helical" evidence="1">
    <location>
        <begin position="51"/>
        <end position="71"/>
    </location>
</feature>
<protein>
    <submittedName>
        <fullName evidence="2">Uncharacterized protein</fullName>
    </submittedName>
</protein>
<evidence type="ECO:0000313" key="2">
    <source>
        <dbReference type="EMBL" id="MEA9358179.1"/>
    </source>
</evidence>
<dbReference type="EMBL" id="JAYGJQ010000003">
    <property type="protein sequence ID" value="MEA9358179.1"/>
    <property type="molecule type" value="Genomic_DNA"/>
</dbReference>
<feature type="transmembrane region" description="Helical" evidence="1">
    <location>
        <begin position="186"/>
        <end position="210"/>
    </location>
</feature>
<keyword evidence="1" id="KW-1133">Transmembrane helix</keyword>
<gene>
    <name evidence="2" type="ORF">SHI21_18235</name>
</gene>
<proteinExistence type="predicted"/>
<feature type="transmembrane region" description="Helical" evidence="1">
    <location>
        <begin position="325"/>
        <end position="343"/>
    </location>
</feature>
<feature type="transmembrane region" description="Helical" evidence="1">
    <location>
        <begin position="91"/>
        <end position="116"/>
    </location>
</feature>
<dbReference type="RefSeq" id="WP_323578476.1">
    <property type="nucleotide sequence ID" value="NZ_JAYGJQ010000003.1"/>
</dbReference>
<name>A0ABU5VYM7_9BACT</name>